<dbReference type="Proteomes" id="UP000654075">
    <property type="component" value="Unassembled WGS sequence"/>
</dbReference>
<evidence type="ECO:0000256" key="2">
    <source>
        <dbReference type="SAM" id="Phobius"/>
    </source>
</evidence>
<keyword evidence="2" id="KW-0812">Transmembrane</keyword>
<evidence type="ECO:0000313" key="4">
    <source>
        <dbReference type="Proteomes" id="UP000654075"/>
    </source>
</evidence>
<organism evidence="3 4">
    <name type="scientific">Polarella glacialis</name>
    <name type="common">Dinoflagellate</name>
    <dbReference type="NCBI Taxonomy" id="89957"/>
    <lineage>
        <taxon>Eukaryota</taxon>
        <taxon>Sar</taxon>
        <taxon>Alveolata</taxon>
        <taxon>Dinophyceae</taxon>
        <taxon>Suessiales</taxon>
        <taxon>Suessiaceae</taxon>
        <taxon>Polarella</taxon>
    </lineage>
</organism>
<gene>
    <name evidence="3" type="ORF">PGLA1383_LOCUS45492</name>
</gene>
<dbReference type="AlphaFoldDB" id="A0A813GQ24"/>
<comment type="caution">
    <text evidence="3">The sequence shown here is derived from an EMBL/GenBank/DDBJ whole genome shotgun (WGS) entry which is preliminary data.</text>
</comment>
<dbReference type="SUPFAM" id="SSF48452">
    <property type="entry name" value="TPR-like"/>
    <property type="match status" value="1"/>
</dbReference>
<evidence type="ECO:0000313" key="3">
    <source>
        <dbReference type="EMBL" id="CAE8628889.1"/>
    </source>
</evidence>
<feature type="region of interest" description="Disordered" evidence="1">
    <location>
        <begin position="1"/>
        <end position="26"/>
    </location>
</feature>
<dbReference type="InterPro" id="IPR011990">
    <property type="entry name" value="TPR-like_helical_dom_sf"/>
</dbReference>
<proteinExistence type="predicted"/>
<feature type="compositionally biased region" description="Basic and acidic residues" evidence="1">
    <location>
        <begin position="1"/>
        <end position="10"/>
    </location>
</feature>
<protein>
    <submittedName>
        <fullName evidence="3">Uncharacterized protein</fullName>
    </submittedName>
</protein>
<name>A0A813GQ24_POLGL</name>
<keyword evidence="4" id="KW-1185">Reference proteome</keyword>
<feature type="transmembrane region" description="Helical" evidence="2">
    <location>
        <begin position="242"/>
        <end position="262"/>
    </location>
</feature>
<sequence length="274" mass="30540">MSEIRQRKGEQPATEGSAPSADAKVDRAKVAARLTTMLESLKSKPKPGLTNESKQFKDALAADPFNIDLIFELGRAYGADQQWDKCANVLLRGFKRVSEFKNPDDRFEMLVILCQASMNEKKYRQALTVLNEISEPPDALESLADFDSLKCQVYCFNGDMVKGLKAFNKAIEGQEFDLAISTWAGCSAALRRAGAWAVTKTTLEGLAKTDADKDKLDAVENLAKLKDAYLQEDRPKTDVARYAAVALVVVAMLVFVYLLWLLEARSLESWKMRK</sequence>
<reference evidence="3" key="1">
    <citation type="submission" date="2021-02" db="EMBL/GenBank/DDBJ databases">
        <authorList>
            <person name="Dougan E. K."/>
            <person name="Rhodes N."/>
            <person name="Thang M."/>
            <person name="Chan C."/>
        </authorList>
    </citation>
    <scope>NUCLEOTIDE SEQUENCE</scope>
</reference>
<accession>A0A813GQ24</accession>
<keyword evidence="2" id="KW-0472">Membrane</keyword>
<evidence type="ECO:0000256" key="1">
    <source>
        <dbReference type="SAM" id="MobiDB-lite"/>
    </source>
</evidence>
<keyword evidence="2" id="KW-1133">Transmembrane helix</keyword>
<dbReference type="Gene3D" id="1.25.40.10">
    <property type="entry name" value="Tetratricopeptide repeat domain"/>
    <property type="match status" value="1"/>
</dbReference>
<dbReference type="EMBL" id="CAJNNV010029528">
    <property type="protein sequence ID" value="CAE8628889.1"/>
    <property type="molecule type" value="Genomic_DNA"/>
</dbReference>